<dbReference type="InterPro" id="IPR050534">
    <property type="entry name" value="Coronavir_polyprotein_1ab"/>
</dbReference>
<dbReference type="Pfam" id="PF13245">
    <property type="entry name" value="AAA_19"/>
    <property type="match status" value="1"/>
</dbReference>
<dbReference type="GO" id="GO:0016887">
    <property type="term" value="F:ATP hydrolysis activity"/>
    <property type="evidence" value="ECO:0007669"/>
    <property type="project" value="RHEA"/>
</dbReference>
<dbReference type="Gene3D" id="3.40.50.300">
    <property type="entry name" value="P-loop containing nucleotide triphosphate hydrolases"/>
    <property type="match status" value="2"/>
</dbReference>
<name>A0A0B4S2P4_9FIRM</name>
<comment type="catalytic activity">
    <reaction evidence="3">
        <text>ATP + H2O = ADP + phosphate + H(+)</text>
        <dbReference type="Rhea" id="RHEA:13065"/>
        <dbReference type="ChEBI" id="CHEBI:15377"/>
        <dbReference type="ChEBI" id="CHEBI:15378"/>
        <dbReference type="ChEBI" id="CHEBI:30616"/>
        <dbReference type="ChEBI" id="CHEBI:43474"/>
        <dbReference type="ChEBI" id="CHEBI:456216"/>
        <dbReference type="EC" id="5.6.2.3"/>
    </reaction>
</comment>
<dbReference type="SUPFAM" id="SSF47781">
    <property type="entry name" value="RuvA domain 2-like"/>
    <property type="match status" value="1"/>
</dbReference>
<gene>
    <name evidence="3" type="primary">recD2</name>
    <name evidence="8" type="ORF">NW74_05140</name>
</gene>
<dbReference type="Gene3D" id="1.10.10.2220">
    <property type="match status" value="1"/>
</dbReference>
<keyword evidence="9" id="KW-1185">Reference proteome</keyword>
<evidence type="ECO:0000259" key="6">
    <source>
        <dbReference type="Pfam" id="PF18335"/>
    </source>
</evidence>
<dbReference type="KEGG" id="pmic:NW74_05140"/>
<dbReference type="GO" id="GO:0005524">
    <property type="term" value="F:ATP binding"/>
    <property type="evidence" value="ECO:0007669"/>
    <property type="project" value="UniProtKB-UniRule"/>
</dbReference>
<dbReference type="Pfam" id="PF18335">
    <property type="entry name" value="SH3_13"/>
    <property type="match status" value="1"/>
</dbReference>
<dbReference type="PANTHER" id="PTHR43788">
    <property type="entry name" value="DNA2/NAM7 HELICASE FAMILY MEMBER"/>
    <property type="match status" value="1"/>
</dbReference>
<dbReference type="PANTHER" id="PTHR43788:SF6">
    <property type="entry name" value="DNA HELICASE B"/>
    <property type="match status" value="1"/>
</dbReference>
<keyword evidence="3" id="KW-0413">Isomerase</keyword>
<dbReference type="NCBIfam" id="TIGR01448">
    <property type="entry name" value="recD_rel"/>
    <property type="match status" value="1"/>
</dbReference>
<dbReference type="Gene3D" id="2.30.30.940">
    <property type="match status" value="1"/>
</dbReference>
<organism evidence="8 9">
    <name type="scientific">Parvimonas micra</name>
    <dbReference type="NCBI Taxonomy" id="33033"/>
    <lineage>
        <taxon>Bacteria</taxon>
        <taxon>Bacillati</taxon>
        <taxon>Bacillota</taxon>
        <taxon>Tissierellia</taxon>
        <taxon>Tissierellales</taxon>
        <taxon>Peptoniphilaceae</taxon>
        <taxon>Parvimonas</taxon>
    </lineage>
</organism>
<dbReference type="InterPro" id="IPR027417">
    <property type="entry name" value="P-loop_NTPase"/>
</dbReference>
<dbReference type="EC" id="5.6.2.3" evidence="3"/>
<dbReference type="GO" id="GO:0043139">
    <property type="term" value="F:5'-3' DNA helicase activity"/>
    <property type="evidence" value="ECO:0007669"/>
    <property type="project" value="UniProtKB-UniRule"/>
</dbReference>
<evidence type="ECO:0000313" key="9">
    <source>
        <dbReference type="Proteomes" id="UP000031386"/>
    </source>
</evidence>
<feature type="domain" description="ATP-dependent RecD2 DNA helicase OB-fold" evidence="7">
    <location>
        <begin position="2"/>
        <end position="72"/>
    </location>
</feature>
<keyword evidence="3" id="KW-0238">DNA-binding</keyword>
<dbReference type="InterPro" id="IPR055446">
    <property type="entry name" value="RecD2_N_OB"/>
</dbReference>
<evidence type="ECO:0000256" key="3">
    <source>
        <dbReference type="HAMAP-Rule" id="MF_01488"/>
    </source>
</evidence>
<dbReference type="InterPro" id="IPR006345">
    <property type="entry name" value="RecD2"/>
</dbReference>
<dbReference type="Pfam" id="PF14490">
    <property type="entry name" value="HHH_RecD2"/>
    <property type="match status" value="1"/>
</dbReference>
<proteinExistence type="inferred from homology"/>
<evidence type="ECO:0000256" key="1">
    <source>
        <dbReference type="ARBA" id="ARBA00022741"/>
    </source>
</evidence>
<evidence type="ECO:0000259" key="5">
    <source>
        <dbReference type="Pfam" id="PF14490"/>
    </source>
</evidence>
<sequence>MKLTGEVIKVRYVNEENGYSVFDLNTSDGEIKIVGIFDSVNIGESLEVEGEFTYDNKYGEQLNVSSYQKKLPSSTVEIEKYLASGIISTIGPKNASYIVKQFGKKSLDIVFDETDKLLEVRGIGKKSIEKIKRSVEELKFSKNILFHLTGLGISLSLSKKIYNIFRENTLEVINENPYKLIKNVKGIGFLKADEIALKNNLDKNSLYRIESAILYVLTQKAINFGHVYYPKEKLTNEVSKLIGVETELIEPVYMNLLLSSEVVIDNSFEESNIYLDYLYVSESYIASKLAKMALNDDFKILFDIEKEIKEAIKSLSIKLSKIQIDAIKSCFEENISIITGGPGTGKTTIINTISKIYLDNGYNISLCAPTGRAAKRIEETTGIEAKTIHRMLGYIPSSYDDIGHFEYNEDNPLDTDVIIIDEMSMVDVVLFEKLLRGMKDNTRLVIVGDVDQLPSVGAGNVLRDLINSKKIKYTKLVDIFRQSESSNIIVNAHKINNGQEPILNEKNSDFFFLKTETPAITRNVVVDLISKRLPNAYGYDFSKDIQILTQSRKGICGVFELNRLLQDILNPKTETTDELLVGNKLFRVNDKVMQTKNNYNLSFFDSDGEENFGVYNGDMGHIIFIDKSSKKLTVEMDDNRVIDYTLEDLDNLELAYAITIHKSQGSEFKSVIIPMFDGYRLLQTRNLLYTAITRAKENIVLVGDKNVMNNMIRNNTINSRYSNLENRIKHFYGLVEELL</sequence>
<dbReference type="GO" id="GO:0006310">
    <property type="term" value="P:DNA recombination"/>
    <property type="evidence" value="ECO:0007669"/>
    <property type="project" value="InterPro"/>
</dbReference>
<dbReference type="InterPro" id="IPR027785">
    <property type="entry name" value="UvrD-like_helicase_C"/>
</dbReference>
<keyword evidence="3 8" id="KW-0347">Helicase</keyword>
<protein>
    <recommendedName>
        <fullName evidence="3">ATP-dependent RecD2 DNA helicase</fullName>
        <ecNumber evidence="3">5.6.2.3</ecNumber>
    </recommendedName>
    <alternativeName>
        <fullName evidence="3">DNA 5'-3' helicase subunit RecD2</fullName>
    </alternativeName>
</protein>
<accession>A0A0B4S2P4</accession>
<keyword evidence="1 3" id="KW-0547">Nucleotide-binding</keyword>
<dbReference type="SUPFAM" id="SSF52540">
    <property type="entry name" value="P-loop containing nucleoside triphosphate hydrolases"/>
    <property type="match status" value="1"/>
</dbReference>
<feature type="binding site" evidence="3">
    <location>
        <begin position="343"/>
        <end position="347"/>
    </location>
    <ligand>
        <name>ATP</name>
        <dbReference type="ChEBI" id="CHEBI:30616"/>
    </ligand>
</feature>
<dbReference type="GO" id="GO:0003677">
    <property type="term" value="F:DNA binding"/>
    <property type="evidence" value="ECO:0007669"/>
    <property type="project" value="UniProtKB-UniRule"/>
</dbReference>
<dbReference type="InterPro" id="IPR029493">
    <property type="entry name" value="RecD2-like_HHH"/>
</dbReference>
<feature type="domain" description="ATP-dependent RecD2 DNA helicase SH3" evidence="6">
    <location>
        <begin position="561"/>
        <end position="635"/>
    </location>
</feature>
<evidence type="ECO:0000259" key="7">
    <source>
        <dbReference type="Pfam" id="PF23139"/>
    </source>
</evidence>
<dbReference type="OrthoDB" id="9803432at2"/>
<dbReference type="Pfam" id="PF13538">
    <property type="entry name" value="UvrD_C_2"/>
    <property type="match status" value="1"/>
</dbReference>
<keyword evidence="3" id="KW-0378">Hydrolase</keyword>
<dbReference type="CDD" id="cd18809">
    <property type="entry name" value="SF1_C_RecD"/>
    <property type="match status" value="1"/>
</dbReference>
<keyword evidence="2 3" id="KW-0067">ATP-binding</keyword>
<dbReference type="HAMAP" id="MF_01488">
    <property type="entry name" value="RecD2"/>
    <property type="match status" value="1"/>
</dbReference>
<dbReference type="InterPro" id="IPR041451">
    <property type="entry name" value="RecD2_SH13"/>
</dbReference>
<dbReference type="Gene3D" id="1.10.150.20">
    <property type="entry name" value="5' to 3' exonuclease, C-terminal subdomain"/>
    <property type="match status" value="1"/>
</dbReference>
<evidence type="ECO:0000313" key="8">
    <source>
        <dbReference type="EMBL" id="AIZ36759.1"/>
    </source>
</evidence>
<comment type="similarity">
    <text evidence="3">Belongs to the RecD family. RecD2 subfamily.</text>
</comment>
<reference evidence="8 9" key="1">
    <citation type="submission" date="2014-10" db="EMBL/GenBank/DDBJ databases">
        <title>Complete genome sequence of Parvimonas micra KCOM 1535 (= ChDC B708).</title>
        <authorList>
            <person name="Kook J.-K."/>
            <person name="Park S.-N."/>
            <person name="Lim Y.K."/>
            <person name="Roh H."/>
        </authorList>
    </citation>
    <scope>NUCLEOTIDE SEQUENCE [LARGE SCALE GENOMIC DNA]</scope>
    <source>
        <strain evidence="9">KCOM 1535 / ChDC B708</strain>
    </source>
</reference>
<dbReference type="AlphaFoldDB" id="A0A0B4S2P4"/>
<feature type="domain" description="UvrD-like helicase C-terminal" evidence="4">
    <location>
        <begin position="654"/>
        <end position="702"/>
    </location>
</feature>
<dbReference type="STRING" id="33033.NW74_05140"/>
<dbReference type="GO" id="GO:0009338">
    <property type="term" value="C:exodeoxyribonuclease V complex"/>
    <property type="evidence" value="ECO:0007669"/>
    <property type="project" value="TreeGrafter"/>
</dbReference>
<dbReference type="Proteomes" id="UP000031386">
    <property type="component" value="Chromosome"/>
</dbReference>
<dbReference type="Pfam" id="PF23139">
    <property type="entry name" value="OB_YrrC"/>
    <property type="match status" value="1"/>
</dbReference>
<evidence type="ECO:0000259" key="4">
    <source>
        <dbReference type="Pfam" id="PF13538"/>
    </source>
</evidence>
<dbReference type="EMBL" id="CP009761">
    <property type="protein sequence ID" value="AIZ36759.1"/>
    <property type="molecule type" value="Genomic_DNA"/>
</dbReference>
<dbReference type="CDD" id="cd17933">
    <property type="entry name" value="DEXSc_RecD-like"/>
    <property type="match status" value="1"/>
</dbReference>
<evidence type="ECO:0000256" key="2">
    <source>
        <dbReference type="ARBA" id="ARBA00022840"/>
    </source>
</evidence>
<comment type="function">
    <text evidence="3">DNA-dependent ATPase and ATP-dependent 5'-3' DNA helicase. Has no activity on blunt DNA or DNA with 3'-overhangs, requires at least 10 bases of 5'-ssDNA for helicase activity.</text>
</comment>
<dbReference type="GO" id="GO:0017116">
    <property type="term" value="F:single-stranded DNA helicase activity"/>
    <property type="evidence" value="ECO:0007669"/>
    <property type="project" value="TreeGrafter"/>
</dbReference>
<dbReference type="InterPro" id="IPR010994">
    <property type="entry name" value="RuvA_2-like"/>
</dbReference>
<dbReference type="RefSeq" id="WP_041954245.1">
    <property type="nucleotide sequence ID" value="NZ_CP009761.1"/>
</dbReference>
<feature type="domain" description="ATP-dependent RecD2 DNA helicase-like helix-hairpin-helix" evidence="5">
    <location>
        <begin position="142"/>
        <end position="228"/>
    </location>
</feature>